<accession>A0A0W4ZKH4</accession>
<organism evidence="1 2">
    <name type="scientific">Pneumocystis carinii (strain B80)</name>
    <name type="common">Rat pneumocystis pneumonia agent</name>
    <name type="synonym">Pneumocystis carinii f. sp. carinii</name>
    <dbReference type="NCBI Taxonomy" id="1408658"/>
    <lineage>
        <taxon>Eukaryota</taxon>
        <taxon>Fungi</taxon>
        <taxon>Dikarya</taxon>
        <taxon>Ascomycota</taxon>
        <taxon>Taphrinomycotina</taxon>
        <taxon>Pneumocystomycetes</taxon>
        <taxon>Pneumocystaceae</taxon>
        <taxon>Pneumocystis</taxon>
    </lineage>
</organism>
<evidence type="ECO:0000313" key="2">
    <source>
        <dbReference type="Proteomes" id="UP000054454"/>
    </source>
</evidence>
<comment type="caution">
    <text evidence="1">The sequence shown here is derived from an EMBL/GenBank/DDBJ whole genome shotgun (WGS) entry which is preliminary data.</text>
</comment>
<dbReference type="Proteomes" id="UP000054454">
    <property type="component" value="Unassembled WGS sequence"/>
</dbReference>
<name>A0A0W4ZKH4_PNEC8</name>
<dbReference type="EMBL" id="LFVZ01000006">
    <property type="protein sequence ID" value="KTW28878.1"/>
    <property type="molecule type" value="Genomic_DNA"/>
</dbReference>
<proteinExistence type="predicted"/>
<protein>
    <submittedName>
        <fullName evidence="1">Uncharacterized protein</fullName>
    </submittedName>
</protein>
<evidence type="ECO:0000313" key="1">
    <source>
        <dbReference type="EMBL" id="KTW28878.1"/>
    </source>
</evidence>
<dbReference type="AlphaFoldDB" id="A0A0W4ZKH4"/>
<dbReference type="GeneID" id="28936292"/>
<gene>
    <name evidence="1" type="ORF">T552_01507</name>
</gene>
<dbReference type="RefSeq" id="XP_018226245.1">
    <property type="nucleotide sequence ID" value="XM_018370089.1"/>
</dbReference>
<reference evidence="2" key="1">
    <citation type="journal article" date="2016" name="Nat. Commun.">
        <title>Genome analysis of three Pneumocystis species reveals adaptation mechanisms to life exclusively in mammalian hosts.</title>
        <authorList>
            <person name="Ma L."/>
            <person name="Chen Z."/>
            <person name="Huang D.W."/>
            <person name="Kutty G."/>
            <person name="Ishihara M."/>
            <person name="Wang H."/>
            <person name="Abouelleil A."/>
            <person name="Bishop L."/>
            <person name="Davey E."/>
            <person name="Deng R."/>
            <person name="Deng X."/>
            <person name="Fan L."/>
            <person name="Fantoni G."/>
            <person name="Fitzgerald M."/>
            <person name="Gogineni E."/>
            <person name="Goldberg J.M."/>
            <person name="Handley G."/>
            <person name="Hu X."/>
            <person name="Huber C."/>
            <person name="Jiao X."/>
            <person name="Jones K."/>
            <person name="Levin J.Z."/>
            <person name="Liu Y."/>
            <person name="Macdonald P."/>
            <person name="Melnikov A."/>
            <person name="Raley C."/>
            <person name="Sassi M."/>
            <person name="Sherman B.T."/>
            <person name="Song X."/>
            <person name="Sykes S."/>
            <person name="Tran B."/>
            <person name="Walsh L."/>
            <person name="Xia Y."/>
            <person name="Yang J."/>
            <person name="Young S."/>
            <person name="Zeng Q."/>
            <person name="Zheng X."/>
            <person name="Stephens R."/>
            <person name="Nusbaum C."/>
            <person name="Birren B.W."/>
            <person name="Azadi P."/>
            <person name="Lempicki R.A."/>
            <person name="Cuomo C.A."/>
            <person name="Kovacs J.A."/>
        </authorList>
    </citation>
    <scope>NUCLEOTIDE SEQUENCE [LARGE SCALE GENOMIC DNA]</scope>
    <source>
        <strain evidence="2">B80</strain>
    </source>
</reference>
<sequence>MEIKKRQNLIIQTNPYEPPLKKSLYDDLDDNNLNFQLEIFQKEAILRRMKEKTTYQEQHIAVMDAWFDEVRRNH</sequence>
<dbReference type="VEuPathDB" id="FungiDB:T552_01507"/>
<keyword evidence="2" id="KW-1185">Reference proteome</keyword>